<dbReference type="Gene3D" id="1.10.287.130">
    <property type="match status" value="1"/>
</dbReference>
<accession>A0A2K9NAD0</accession>
<dbReference type="Proteomes" id="UP000234752">
    <property type="component" value="Chromosome eg_1"/>
</dbReference>
<reference evidence="3 4" key="1">
    <citation type="submission" date="2017-12" db="EMBL/GenBank/DDBJ databases">
        <title>Genomes of bacteria within cyanobacterial aggregates.</title>
        <authorList>
            <person name="Cai H."/>
        </authorList>
    </citation>
    <scope>NUCLEOTIDE SEQUENCE [LARGE SCALE GENOMIC DNA]</scope>
    <source>
        <strain evidence="3 4">TH16</strain>
    </source>
</reference>
<evidence type="ECO:0000256" key="1">
    <source>
        <dbReference type="ARBA" id="ARBA00000085"/>
    </source>
</evidence>
<dbReference type="PANTHER" id="PTHR43065">
    <property type="entry name" value="SENSOR HISTIDINE KINASE"/>
    <property type="match status" value="1"/>
</dbReference>
<evidence type="ECO:0000256" key="2">
    <source>
        <dbReference type="ARBA" id="ARBA00012438"/>
    </source>
</evidence>
<dbReference type="PANTHER" id="PTHR43065:SF47">
    <property type="match status" value="1"/>
</dbReference>
<dbReference type="InterPro" id="IPR036890">
    <property type="entry name" value="HATPase_C_sf"/>
</dbReference>
<dbReference type="EC" id="2.7.13.3" evidence="2"/>
<dbReference type="SUPFAM" id="SSF47384">
    <property type="entry name" value="Homodimeric domain of signal transducing histidine kinase"/>
    <property type="match status" value="1"/>
</dbReference>
<dbReference type="OrthoDB" id="7325042at2"/>
<dbReference type="SUPFAM" id="SSF55874">
    <property type="entry name" value="ATPase domain of HSP90 chaperone/DNA topoisomerase II/histidine kinase"/>
    <property type="match status" value="1"/>
</dbReference>
<name>A0A2K9NAD0_9PROT</name>
<dbReference type="InterPro" id="IPR003594">
    <property type="entry name" value="HATPase_dom"/>
</dbReference>
<dbReference type="SMART" id="SM00387">
    <property type="entry name" value="HATPase_c"/>
    <property type="match status" value="1"/>
</dbReference>
<comment type="catalytic activity">
    <reaction evidence="1">
        <text>ATP + protein L-histidine = ADP + protein N-phospho-L-histidine.</text>
        <dbReference type="EC" id="2.7.13.3"/>
    </reaction>
</comment>
<evidence type="ECO:0000313" key="4">
    <source>
        <dbReference type="Proteomes" id="UP000234752"/>
    </source>
</evidence>
<dbReference type="EMBL" id="CP025611">
    <property type="protein sequence ID" value="AUN30078.1"/>
    <property type="molecule type" value="Genomic_DNA"/>
</dbReference>
<dbReference type="Pfam" id="PF02518">
    <property type="entry name" value="HATPase_c"/>
    <property type="match status" value="1"/>
</dbReference>
<dbReference type="InterPro" id="IPR005467">
    <property type="entry name" value="His_kinase_dom"/>
</dbReference>
<organism evidence="3 4">
    <name type="scientific">Niveispirillum cyanobacteriorum</name>
    <dbReference type="NCBI Taxonomy" id="1612173"/>
    <lineage>
        <taxon>Bacteria</taxon>
        <taxon>Pseudomonadati</taxon>
        <taxon>Pseudomonadota</taxon>
        <taxon>Alphaproteobacteria</taxon>
        <taxon>Rhodospirillales</taxon>
        <taxon>Azospirillaceae</taxon>
        <taxon>Niveispirillum</taxon>
    </lineage>
</organism>
<protein>
    <recommendedName>
        <fullName evidence="2">histidine kinase</fullName>
        <ecNumber evidence="2">2.7.13.3</ecNumber>
    </recommendedName>
</protein>
<dbReference type="PRINTS" id="PR00344">
    <property type="entry name" value="BCTRLSENSOR"/>
</dbReference>
<evidence type="ECO:0000313" key="3">
    <source>
        <dbReference type="EMBL" id="AUN30078.1"/>
    </source>
</evidence>
<dbReference type="InterPro" id="IPR003018">
    <property type="entry name" value="GAF"/>
</dbReference>
<dbReference type="InterPro" id="IPR036097">
    <property type="entry name" value="HisK_dim/P_sf"/>
</dbReference>
<gene>
    <name evidence="3" type="ORF">C0V82_07415</name>
</gene>
<dbReference type="AlphaFoldDB" id="A0A2K9NAD0"/>
<dbReference type="KEGG" id="ncb:C0V82_07415"/>
<dbReference type="Gene3D" id="3.30.450.40">
    <property type="match status" value="1"/>
</dbReference>
<keyword evidence="4" id="KW-1185">Reference proteome</keyword>
<dbReference type="Gene3D" id="3.30.565.10">
    <property type="entry name" value="Histidine kinase-like ATPase, C-terminal domain"/>
    <property type="match status" value="1"/>
</dbReference>
<dbReference type="SMART" id="SM00065">
    <property type="entry name" value="GAF"/>
    <property type="match status" value="1"/>
</dbReference>
<dbReference type="GO" id="GO:0000155">
    <property type="term" value="F:phosphorelay sensor kinase activity"/>
    <property type="evidence" value="ECO:0007669"/>
    <property type="project" value="InterPro"/>
</dbReference>
<dbReference type="Pfam" id="PF13185">
    <property type="entry name" value="GAF_2"/>
    <property type="match status" value="1"/>
</dbReference>
<dbReference type="InterPro" id="IPR004358">
    <property type="entry name" value="Sig_transdc_His_kin-like_C"/>
</dbReference>
<dbReference type="SUPFAM" id="SSF55781">
    <property type="entry name" value="GAF domain-like"/>
    <property type="match status" value="1"/>
</dbReference>
<dbReference type="InterPro" id="IPR029016">
    <property type="entry name" value="GAF-like_dom_sf"/>
</dbReference>
<proteinExistence type="predicted"/>
<dbReference type="PROSITE" id="PS50109">
    <property type="entry name" value="HIS_KIN"/>
    <property type="match status" value="1"/>
</dbReference>
<sequence length="699" mass="75206">MVSMIDARRQGLTLRWQGSRLGPILRALIPTLVVVILMAGLYSRGGQTVQDLSGDNALILRNMEASVRLADIGNRMQGLSARFNWILVLKAAEREGIDVRAELENATAALDNVITDMEAYRRNDARPEQIPAINDMLNELSDYRSAVTWVGSMVDLDYPSAVAYLESFGQMFNRVQSQLDRMVSEHGNQARELAAAAAHRADNTIQTFLYFAVAMSAGVALVSWLIGRYQQRLRIDTEILQEKVDARTADLRRANAELEASATTLSRLGHVGRDLTATLDPAAVYAALAQSAADLLPTDAFGIALLNEAADEVGYVLFTLDGVDRPDLPRYSLSHPTSLTVKALSNGADVLVLDGAAAASAPTLQEGGDARMASLAFCTLAFSEKVLGVLTVQTRRHGAYGPREQDILRTLAASAAIAIANAQAYRRLDTTLTELRATQARLVQQEKLASLGGLVAGVAHEINTPLGVALTGASFIGNQCEELKERVDSRTLKRSDLEEFLTITSEGMHVVLTNLTRAADLVQSFKRVAADQSSEEAQMIDLGQYLRETVRSLEPLLRRSRIGMVLDLADGVRLLVAPGPVAQLITNLVQNAAVHAFADIAEPVITIRLDPVQGRDEPVRFSVSDNGVGMTAEVAARAFDPFFTTRRGSGGTGLGLHIVHNLAQAALGGDVELTTAPGAGTRFTITLPRTPPARASAAE</sequence>
<dbReference type="RefSeq" id="WP_102111781.1">
    <property type="nucleotide sequence ID" value="NZ_BMGN01000002.1"/>
</dbReference>